<keyword evidence="2" id="KW-1185">Reference proteome</keyword>
<dbReference type="AlphaFoldDB" id="A0A7T7RFV0"/>
<reference evidence="1 2" key="1">
    <citation type="submission" date="2020-12" db="EMBL/GenBank/DDBJ databases">
        <title>A novel species.</title>
        <authorList>
            <person name="Li K."/>
        </authorList>
    </citation>
    <scope>NUCLEOTIDE SEQUENCE [LARGE SCALE GENOMIC DNA]</scope>
    <source>
        <strain evidence="1 2">ZYC-3</strain>
    </source>
</reference>
<protein>
    <submittedName>
        <fullName evidence="1">Uncharacterized protein</fullName>
    </submittedName>
</protein>
<gene>
    <name evidence="1" type="ORF">JEQ17_41025</name>
</gene>
<dbReference type="EMBL" id="CP066831">
    <property type="protein sequence ID" value="QQM45162.1"/>
    <property type="molecule type" value="Genomic_DNA"/>
</dbReference>
<proteinExistence type="predicted"/>
<evidence type="ECO:0000313" key="2">
    <source>
        <dbReference type="Proteomes" id="UP000595636"/>
    </source>
</evidence>
<sequence>MSASAQTVPSVTPWPEGVVARFVTVGGALVDVSHDMHLIVDTEPNLSIARCGGAGCDATHNEEWRDYSYRVDNGSSGADREASKWAQSHAEQCRALPLPTA</sequence>
<name>A0A7T7RFV0_9ACTN</name>
<accession>A0A7T7RFV0</accession>
<organism evidence="1 2">
    <name type="scientific">Streptomyces liliifuscus</name>
    <dbReference type="NCBI Taxonomy" id="2797636"/>
    <lineage>
        <taxon>Bacteria</taxon>
        <taxon>Bacillati</taxon>
        <taxon>Actinomycetota</taxon>
        <taxon>Actinomycetes</taxon>
        <taxon>Kitasatosporales</taxon>
        <taxon>Streptomycetaceae</taxon>
        <taxon>Streptomyces</taxon>
    </lineage>
</organism>
<dbReference type="KEGG" id="slf:JEQ17_41025"/>
<evidence type="ECO:0000313" key="1">
    <source>
        <dbReference type="EMBL" id="QQM45162.1"/>
    </source>
</evidence>
<dbReference type="Proteomes" id="UP000595636">
    <property type="component" value="Chromosome"/>
</dbReference>
<dbReference type="RefSeq" id="WP_200399971.1">
    <property type="nucleotide sequence ID" value="NZ_CP066831.1"/>
</dbReference>